<accession>M0JG63</accession>
<dbReference type="AlphaFoldDB" id="M0JG63"/>
<name>M0JG63_HALVA</name>
<proteinExistence type="predicted"/>
<protein>
    <submittedName>
        <fullName evidence="1">Uncharacterized protein</fullName>
    </submittedName>
</protein>
<sequence>MSPRSDVFAPLFSIDPDRTVVEKFGSNNEFGRSTDAVVVRYPILDDTAVGITSLPWCRRVRQCSDQRLRVSGRLR</sequence>
<reference evidence="1 2" key="1">
    <citation type="journal article" date="2014" name="PLoS Genet.">
        <title>Phylogenetically driven sequencing of extremely halophilic archaea reveals strategies for static and dynamic osmo-response.</title>
        <authorList>
            <person name="Becker E.A."/>
            <person name="Seitzer P.M."/>
            <person name="Tritt A."/>
            <person name="Larsen D."/>
            <person name="Krusor M."/>
            <person name="Yao A.I."/>
            <person name="Wu D."/>
            <person name="Madern D."/>
            <person name="Eisen J.A."/>
            <person name="Darling A.E."/>
            <person name="Facciotti M.T."/>
        </authorList>
    </citation>
    <scope>NUCLEOTIDE SEQUENCE [LARGE SCALE GENOMIC DNA]</scope>
    <source>
        <strain evidence="1 2">ATCC 29715</strain>
    </source>
</reference>
<keyword evidence="2" id="KW-1185">Reference proteome</keyword>
<dbReference type="Proteomes" id="UP000011534">
    <property type="component" value="Unassembled WGS sequence"/>
</dbReference>
<dbReference type="EMBL" id="AOLQ01000042">
    <property type="protein sequence ID" value="EMA06675.1"/>
    <property type="molecule type" value="Genomic_DNA"/>
</dbReference>
<evidence type="ECO:0000313" key="2">
    <source>
        <dbReference type="Proteomes" id="UP000011534"/>
    </source>
</evidence>
<comment type="caution">
    <text evidence="1">The sequence shown here is derived from an EMBL/GenBank/DDBJ whole genome shotgun (WGS) entry which is preliminary data.</text>
</comment>
<gene>
    <name evidence="1" type="ORF">C437_11243</name>
</gene>
<evidence type="ECO:0000313" key="1">
    <source>
        <dbReference type="EMBL" id="EMA06675.1"/>
    </source>
</evidence>
<organism evidence="1 2">
    <name type="scientific">Haloarcula vallismortis ATCC 29715</name>
    <dbReference type="NCBI Taxonomy" id="662477"/>
    <lineage>
        <taxon>Archaea</taxon>
        <taxon>Methanobacteriati</taxon>
        <taxon>Methanobacteriota</taxon>
        <taxon>Stenosarchaea group</taxon>
        <taxon>Halobacteria</taxon>
        <taxon>Halobacteriales</taxon>
        <taxon>Haloarculaceae</taxon>
        <taxon>Haloarcula</taxon>
    </lineage>
</organism>